<dbReference type="EMBL" id="JASKYM010000001">
    <property type="protein sequence ID" value="MDK2562265.1"/>
    <property type="molecule type" value="Genomic_DNA"/>
</dbReference>
<name>A0ABT7E5R1_9FIRM</name>
<organism evidence="2 3">
    <name type="scientific">Romboutsia sedimentorum</name>
    <dbReference type="NCBI Taxonomy" id="1368474"/>
    <lineage>
        <taxon>Bacteria</taxon>
        <taxon>Bacillati</taxon>
        <taxon>Bacillota</taxon>
        <taxon>Clostridia</taxon>
        <taxon>Peptostreptococcales</taxon>
        <taxon>Peptostreptococcaceae</taxon>
        <taxon>Romboutsia</taxon>
    </lineage>
</organism>
<keyword evidence="1" id="KW-0812">Transmembrane</keyword>
<accession>A0ABT7E5R1</accession>
<dbReference type="RefSeq" id="WP_284131246.1">
    <property type="nucleotide sequence ID" value="NZ_JASKYM010000001.1"/>
</dbReference>
<sequence>MKKKYNKTILIITTIFIIMVICLVVDIILNKTLHTKYEKFNSTDKEMFEKLSNIYGEFNENSDELWSENYKLNEMPMILIRTNKDKGIVRKYAYAINVGDIDKSIFAKKMTMPKGLNLPKVYRLSKFDTNMISTWFPSNFGTINIEGKQAFYFKYHPKMIGNPDLYFDFSSFLLHESFHVYNQENWMYDKLGNGEYIENYPTNKENYALMGVEFELLDKCMQENNKSEIKRYLKQWTMIRAYRYEKWPQLIAETKTEAIEGTARYIEYKYSKLMGENLTVLATKDKPYHVTFTYAFDCIASGKGPETSYLKRTMKYETGSALGLIMDNVNIKWKKDIEDSKSERGETQYEILKKYFNISNEDIIEDNIKQIKEQNNYNALLQKGQAIVDLENNKI</sequence>
<comment type="caution">
    <text evidence="2">The sequence shown here is derived from an EMBL/GenBank/DDBJ whole genome shotgun (WGS) entry which is preliminary data.</text>
</comment>
<dbReference type="Proteomes" id="UP001301012">
    <property type="component" value="Unassembled WGS sequence"/>
</dbReference>
<keyword evidence="3" id="KW-1185">Reference proteome</keyword>
<reference evidence="2 3" key="1">
    <citation type="submission" date="2023-05" db="EMBL/GenBank/DDBJ databases">
        <title>Rombocin, a short stable natural nisin variant, displays selective antimicrobial activity against Listeria monocytogenes and employs dual mode of action to kill target bacterial strains.</title>
        <authorList>
            <person name="Wambui J."/>
            <person name="Stephan R."/>
            <person name="Kuipers O.P."/>
        </authorList>
    </citation>
    <scope>NUCLEOTIDE SEQUENCE [LARGE SCALE GENOMIC DNA]</scope>
    <source>
        <strain evidence="2 3">RC002</strain>
    </source>
</reference>
<gene>
    <name evidence="2" type="ORF">QOZ84_01795</name>
</gene>
<evidence type="ECO:0000256" key="1">
    <source>
        <dbReference type="SAM" id="Phobius"/>
    </source>
</evidence>
<evidence type="ECO:0000313" key="3">
    <source>
        <dbReference type="Proteomes" id="UP001301012"/>
    </source>
</evidence>
<proteinExistence type="predicted"/>
<keyword evidence="1" id="KW-1133">Transmembrane helix</keyword>
<evidence type="ECO:0000313" key="2">
    <source>
        <dbReference type="EMBL" id="MDK2562265.1"/>
    </source>
</evidence>
<protein>
    <submittedName>
        <fullName evidence="2">Uncharacterized protein</fullName>
    </submittedName>
</protein>
<keyword evidence="1" id="KW-0472">Membrane</keyword>
<feature type="transmembrane region" description="Helical" evidence="1">
    <location>
        <begin position="9"/>
        <end position="29"/>
    </location>
</feature>